<keyword evidence="1" id="KW-0732">Signal</keyword>
<dbReference type="AlphaFoldDB" id="A0A2P2PE05"/>
<organism evidence="2">
    <name type="scientific">Rhizophora mucronata</name>
    <name type="common">Asiatic mangrove</name>
    <dbReference type="NCBI Taxonomy" id="61149"/>
    <lineage>
        <taxon>Eukaryota</taxon>
        <taxon>Viridiplantae</taxon>
        <taxon>Streptophyta</taxon>
        <taxon>Embryophyta</taxon>
        <taxon>Tracheophyta</taxon>
        <taxon>Spermatophyta</taxon>
        <taxon>Magnoliopsida</taxon>
        <taxon>eudicotyledons</taxon>
        <taxon>Gunneridae</taxon>
        <taxon>Pentapetalae</taxon>
        <taxon>rosids</taxon>
        <taxon>fabids</taxon>
        <taxon>Malpighiales</taxon>
        <taxon>Rhizophoraceae</taxon>
        <taxon>Rhizophora</taxon>
    </lineage>
</organism>
<feature type="chain" id="PRO_5015139777" evidence="1">
    <location>
        <begin position="19"/>
        <end position="46"/>
    </location>
</feature>
<evidence type="ECO:0000256" key="1">
    <source>
        <dbReference type="SAM" id="SignalP"/>
    </source>
</evidence>
<dbReference type="EMBL" id="GGEC01072481">
    <property type="protein sequence ID" value="MBX52965.1"/>
    <property type="molecule type" value="Transcribed_RNA"/>
</dbReference>
<feature type="signal peptide" evidence="1">
    <location>
        <begin position="1"/>
        <end position="18"/>
    </location>
</feature>
<accession>A0A2P2PE05</accession>
<evidence type="ECO:0000313" key="2">
    <source>
        <dbReference type="EMBL" id="MBX52965.1"/>
    </source>
</evidence>
<proteinExistence type="predicted"/>
<sequence length="46" mass="5080">MHPCLLLIKSVAIAALRAYECYSVPSKIVPFLSCDVSPQHTILYST</sequence>
<reference evidence="2" key="1">
    <citation type="submission" date="2018-02" db="EMBL/GenBank/DDBJ databases">
        <title>Rhizophora mucronata_Transcriptome.</title>
        <authorList>
            <person name="Meera S.P."/>
            <person name="Sreeshan A."/>
            <person name="Augustine A."/>
        </authorList>
    </citation>
    <scope>NUCLEOTIDE SEQUENCE</scope>
    <source>
        <tissue evidence="2">Leaf</tissue>
    </source>
</reference>
<name>A0A2P2PE05_RHIMU</name>
<protein>
    <submittedName>
        <fullName evidence="2">Uncharacterized protein</fullName>
    </submittedName>
</protein>